<evidence type="ECO:0000313" key="1">
    <source>
        <dbReference type="EMBL" id="JAE30472.1"/>
    </source>
</evidence>
<reference evidence="1" key="1">
    <citation type="submission" date="2014-09" db="EMBL/GenBank/DDBJ databases">
        <authorList>
            <person name="Magalhaes I.L.F."/>
            <person name="Oliveira U."/>
            <person name="Santos F.R."/>
            <person name="Vidigal T.H.D.A."/>
            <person name="Brescovit A.D."/>
            <person name="Santos A.J."/>
        </authorList>
    </citation>
    <scope>NUCLEOTIDE SEQUENCE</scope>
    <source>
        <tissue evidence="1">Shoot tissue taken approximately 20 cm above the soil surface</tissue>
    </source>
</reference>
<dbReference type="AlphaFoldDB" id="A0A0A9H120"/>
<accession>A0A0A9H120</accession>
<organism evidence="1">
    <name type="scientific">Arundo donax</name>
    <name type="common">Giant reed</name>
    <name type="synonym">Donax arundinaceus</name>
    <dbReference type="NCBI Taxonomy" id="35708"/>
    <lineage>
        <taxon>Eukaryota</taxon>
        <taxon>Viridiplantae</taxon>
        <taxon>Streptophyta</taxon>
        <taxon>Embryophyta</taxon>
        <taxon>Tracheophyta</taxon>
        <taxon>Spermatophyta</taxon>
        <taxon>Magnoliopsida</taxon>
        <taxon>Liliopsida</taxon>
        <taxon>Poales</taxon>
        <taxon>Poaceae</taxon>
        <taxon>PACMAD clade</taxon>
        <taxon>Arundinoideae</taxon>
        <taxon>Arundineae</taxon>
        <taxon>Arundo</taxon>
    </lineage>
</organism>
<proteinExistence type="predicted"/>
<protein>
    <submittedName>
        <fullName evidence="1">Uncharacterized protein</fullName>
    </submittedName>
</protein>
<reference evidence="1" key="2">
    <citation type="journal article" date="2015" name="Data Brief">
        <title>Shoot transcriptome of the giant reed, Arundo donax.</title>
        <authorList>
            <person name="Barrero R.A."/>
            <person name="Guerrero F.D."/>
            <person name="Moolhuijzen P."/>
            <person name="Goolsby J.A."/>
            <person name="Tidwell J."/>
            <person name="Bellgard S.E."/>
            <person name="Bellgard M.I."/>
        </authorList>
    </citation>
    <scope>NUCLEOTIDE SEQUENCE</scope>
    <source>
        <tissue evidence="1">Shoot tissue taken approximately 20 cm above the soil surface</tissue>
    </source>
</reference>
<name>A0A0A9H120_ARUDO</name>
<sequence length="60" mass="6612">MFVAYCSATSQGSIITLITRLQCPSSTCTIQLCFSIIPFPSPIHRLFSIHLGYSVSGERM</sequence>
<dbReference type="EMBL" id="GBRH01167424">
    <property type="protein sequence ID" value="JAE30472.1"/>
    <property type="molecule type" value="Transcribed_RNA"/>
</dbReference>